<protein>
    <submittedName>
        <fullName evidence="5">Bestrophin homolog</fullName>
    </submittedName>
</protein>
<evidence type="ECO:0000313" key="3">
    <source>
        <dbReference type="EMBL" id="VDO01841.1"/>
    </source>
</evidence>
<evidence type="ECO:0000313" key="5">
    <source>
        <dbReference type="WBParaSite" id="HNAJ_0000598501-mRNA-1"/>
    </source>
</evidence>
<dbReference type="Proteomes" id="UP000278807">
    <property type="component" value="Unassembled WGS sequence"/>
</dbReference>
<keyword evidence="2" id="KW-0472">Membrane</keyword>
<keyword evidence="2" id="KW-1133">Transmembrane helix</keyword>
<evidence type="ECO:0000256" key="1">
    <source>
        <dbReference type="SAM" id="MobiDB-lite"/>
    </source>
</evidence>
<dbReference type="OrthoDB" id="10464844at2759"/>
<dbReference type="EMBL" id="UZAE01005798">
    <property type="protein sequence ID" value="VDO01841.1"/>
    <property type="molecule type" value="Genomic_DNA"/>
</dbReference>
<feature type="region of interest" description="Disordered" evidence="1">
    <location>
        <begin position="158"/>
        <end position="194"/>
    </location>
</feature>
<name>A0A0R3TFZ4_RODNA</name>
<keyword evidence="2" id="KW-0812">Transmembrane</keyword>
<keyword evidence="4" id="KW-1185">Reference proteome</keyword>
<sequence length="194" mass="22627">MIIDIFTALAVFMAMWIPAALPLSILIFITRWNFGNEQFDWVERESISRQDRGVNTDFNYVEENGVDNLSRMLKLHDSIQRMLHEYTILMNTALSSRNEAAEIHLPDPVSGPPPSPRPLSWRPHYRTNNRDAESRSEVSLTNPAFDDVIKELKGRRYTLRSTLDKNETRSLEDGRKVQNEEEEERQVERESHTI</sequence>
<evidence type="ECO:0000313" key="4">
    <source>
        <dbReference type="Proteomes" id="UP000278807"/>
    </source>
</evidence>
<feature type="region of interest" description="Disordered" evidence="1">
    <location>
        <begin position="103"/>
        <end position="139"/>
    </location>
</feature>
<feature type="transmembrane region" description="Helical" evidence="2">
    <location>
        <begin position="6"/>
        <end position="29"/>
    </location>
</feature>
<gene>
    <name evidence="3" type="ORF">HNAJ_LOCUS5981</name>
</gene>
<dbReference type="WBParaSite" id="HNAJ_0000598501-mRNA-1">
    <property type="protein sequence ID" value="HNAJ_0000598501-mRNA-1"/>
    <property type="gene ID" value="HNAJ_0000598501"/>
</dbReference>
<reference evidence="5" key="1">
    <citation type="submission" date="2017-02" db="UniProtKB">
        <authorList>
            <consortium name="WormBaseParasite"/>
        </authorList>
    </citation>
    <scope>IDENTIFICATION</scope>
</reference>
<dbReference type="AlphaFoldDB" id="A0A0R3TFZ4"/>
<evidence type="ECO:0000256" key="2">
    <source>
        <dbReference type="SAM" id="Phobius"/>
    </source>
</evidence>
<accession>A0A0R3TFZ4</accession>
<feature type="compositionally biased region" description="Basic and acidic residues" evidence="1">
    <location>
        <begin position="162"/>
        <end position="179"/>
    </location>
</feature>
<organism evidence="5">
    <name type="scientific">Rodentolepis nana</name>
    <name type="common">Dwarf tapeworm</name>
    <name type="synonym">Hymenolepis nana</name>
    <dbReference type="NCBI Taxonomy" id="102285"/>
    <lineage>
        <taxon>Eukaryota</taxon>
        <taxon>Metazoa</taxon>
        <taxon>Spiralia</taxon>
        <taxon>Lophotrochozoa</taxon>
        <taxon>Platyhelminthes</taxon>
        <taxon>Cestoda</taxon>
        <taxon>Eucestoda</taxon>
        <taxon>Cyclophyllidea</taxon>
        <taxon>Hymenolepididae</taxon>
        <taxon>Rodentolepis</taxon>
    </lineage>
</organism>
<reference evidence="3 4" key="2">
    <citation type="submission" date="2018-11" db="EMBL/GenBank/DDBJ databases">
        <authorList>
            <consortium name="Pathogen Informatics"/>
        </authorList>
    </citation>
    <scope>NUCLEOTIDE SEQUENCE [LARGE SCALE GENOMIC DNA]</scope>
</reference>
<proteinExistence type="predicted"/>